<keyword evidence="4" id="KW-1185">Reference proteome</keyword>
<dbReference type="InterPro" id="IPR042885">
    <property type="entry name" value="HIPP47/16"/>
</dbReference>
<dbReference type="GO" id="GO:0009626">
    <property type="term" value="P:plant-type hypersensitive response"/>
    <property type="evidence" value="ECO:0007669"/>
    <property type="project" value="UniProtKB-KW"/>
</dbReference>
<dbReference type="PANTHER" id="PTHR46932">
    <property type="entry name" value="HEAVY METAL-ASSOCIATED ISOPRENYLATED PLANT PROTEIN 47"/>
    <property type="match status" value="1"/>
</dbReference>
<evidence type="ECO:0000256" key="1">
    <source>
        <dbReference type="ARBA" id="ARBA00004170"/>
    </source>
</evidence>
<name>A0A5J5A7H0_9ASTE</name>
<dbReference type="PROSITE" id="PS50846">
    <property type="entry name" value="HMA_2"/>
    <property type="match status" value="1"/>
</dbReference>
<accession>A0A5J5A7H0</accession>
<evidence type="ECO:0000259" key="2">
    <source>
        <dbReference type="PROSITE" id="PS50846"/>
    </source>
</evidence>
<evidence type="ECO:0000313" key="3">
    <source>
        <dbReference type="EMBL" id="KAA8527045.1"/>
    </source>
</evidence>
<organism evidence="3 4">
    <name type="scientific">Nyssa sinensis</name>
    <dbReference type="NCBI Taxonomy" id="561372"/>
    <lineage>
        <taxon>Eukaryota</taxon>
        <taxon>Viridiplantae</taxon>
        <taxon>Streptophyta</taxon>
        <taxon>Embryophyta</taxon>
        <taxon>Tracheophyta</taxon>
        <taxon>Spermatophyta</taxon>
        <taxon>Magnoliopsida</taxon>
        <taxon>eudicotyledons</taxon>
        <taxon>Gunneridae</taxon>
        <taxon>Pentapetalae</taxon>
        <taxon>asterids</taxon>
        <taxon>Cornales</taxon>
        <taxon>Nyssaceae</taxon>
        <taxon>Nyssa</taxon>
    </lineage>
</organism>
<dbReference type="GO" id="GO:0046872">
    <property type="term" value="F:metal ion binding"/>
    <property type="evidence" value="ECO:0007669"/>
    <property type="project" value="InterPro"/>
</dbReference>
<dbReference type="Gene3D" id="3.30.70.100">
    <property type="match status" value="1"/>
</dbReference>
<dbReference type="GO" id="GO:0016020">
    <property type="term" value="C:membrane"/>
    <property type="evidence" value="ECO:0007669"/>
    <property type="project" value="UniProtKB-SubCell"/>
</dbReference>
<feature type="domain" description="HMA" evidence="2">
    <location>
        <begin position="1"/>
        <end position="61"/>
    </location>
</feature>
<protein>
    <recommendedName>
        <fullName evidence="2">HMA domain-containing protein</fullName>
    </recommendedName>
</protein>
<dbReference type="OrthoDB" id="692882at2759"/>
<reference evidence="3 4" key="1">
    <citation type="submission" date="2019-09" db="EMBL/GenBank/DDBJ databases">
        <title>A chromosome-level genome assembly of the Chinese tupelo Nyssa sinensis.</title>
        <authorList>
            <person name="Yang X."/>
            <person name="Kang M."/>
            <person name="Yang Y."/>
            <person name="Xiong H."/>
            <person name="Wang M."/>
            <person name="Zhang Z."/>
            <person name="Wang Z."/>
            <person name="Wu H."/>
            <person name="Ma T."/>
            <person name="Liu J."/>
            <person name="Xi Z."/>
        </authorList>
    </citation>
    <scope>NUCLEOTIDE SEQUENCE [LARGE SCALE GENOMIC DNA]</scope>
    <source>
        <strain evidence="3">J267</strain>
        <tissue evidence="3">Leaf</tissue>
    </source>
</reference>
<evidence type="ECO:0000313" key="4">
    <source>
        <dbReference type="Proteomes" id="UP000325577"/>
    </source>
</evidence>
<gene>
    <name evidence="3" type="ORF">F0562_008726</name>
</gene>
<dbReference type="EMBL" id="CM018046">
    <property type="protein sequence ID" value="KAA8527045.1"/>
    <property type="molecule type" value="Genomic_DNA"/>
</dbReference>
<comment type="subcellular location">
    <subcellularLocation>
        <location evidence="1">Membrane</location>
        <topology evidence="1">Peripheral membrane protein</topology>
    </subcellularLocation>
</comment>
<dbReference type="AlphaFoldDB" id="A0A5J5A7H0"/>
<sequence>MNCDKCRSNALKIAAKVSGVISVALEGEDKDKVVVIGDTVDAAGLTASLRKKNGYASLESVRRSEGKTRKEK</sequence>
<dbReference type="Proteomes" id="UP000325577">
    <property type="component" value="Linkage Group LG3"/>
</dbReference>
<dbReference type="PANTHER" id="PTHR46932:SF12">
    <property type="entry name" value="HEAVY METAL-ASSOCIATED ISOPRENYLATED PLANT PROTEIN 47"/>
    <property type="match status" value="1"/>
</dbReference>
<dbReference type="InterPro" id="IPR006121">
    <property type="entry name" value="HMA_dom"/>
</dbReference>
<proteinExistence type="predicted"/>